<dbReference type="EMBL" id="JAWRVI010000069">
    <property type="protein sequence ID" value="KAK4081928.1"/>
    <property type="molecule type" value="Genomic_DNA"/>
</dbReference>
<reference evidence="1 2" key="1">
    <citation type="journal article" date="2024" name="Microbiol. Resour. Announc.">
        <title>Genome annotations for the ascomycete fungi Trichoderma harzianum, Trichoderma aggressivum, and Purpureocillium lilacinum.</title>
        <authorList>
            <person name="Beijen E.P.W."/>
            <person name="Ohm R.A."/>
        </authorList>
    </citation>
    <scope>NUCLEOTIDE SEQUENCE [LARGE SCALE GENOMIC DNA]</scope>
    <source>
        <strain evidence="1 2">CBS 150709</strain>
    </source>
</reference>
<organism evidence="1 2">
    <name type="scientific">Purpureocillium lilacinum</name>
    <name type="common">Paecilomyces lilacinus</name>
    <dbReference type="NCBI Taxonomy" id="33203"/>
    <lineage>
        <taxon>Eukaryota</taxon>
        <taxon>Fungi</taxon>
        <taxon>Dikarya</taxon>
        <taxon>Ascomycota</taxon>
        <taxon>Pezizomycotina</taxon>
        <taxon>Sordariomycetes</taxon>
        <taxon>Hypocreomycetidae</taxon>
        <taxon>Hypocreales</taxon>
        <taxon>Ophiocordycipitaceae</taxon>
        <taxon>Purpureocillium</taxon>
    </lineage>
</organism>
<dbReference type="Proteomes" id="UP001287286">
    <property type="component" value="Unassembled WGS sequence"/>
</dbReference>
<sequence length="225" mass="24269">MPAVHGPPATGLSLRILGREVKRSEDLGRLDGKYVCWFHAADPTRFRDPSCRQQYDSGEALLKYCGNTLATSMFIEDGPRFDAESRALMGLAAPHVPGWLTASAWSSIATTLCLTECTDSMRTARRHAKGHEEPVDAPIYTHEVLLPYSAFANVKGFLSPLSPPLLLRRRLANANLDGGQGHVGGMRVPSWLVEPMNLPSIGGKGVPQGPTSIDLRPLGIATAEG</sequence>
<evidence type="ECO:0000313" key="2">
    <source>
        <dbReference type="Proteomes" id="UP001287286"/>
    </source>
</evidence>
<proteinExistence type="predicted"/>
<accession>A0ABR0BJM6</accession>
<comment type="caution">
    <text evidence="1">The sequence shown here is derived from an EMBL/GenBank/DDBJ whole genome shotgun (WGS) entry which is preliminary data.</text>
</comment>
<keyword evidence="2" id="KW-1185">Reference proteome</keyword>
<name>A0ABR0BJM6_PURLI</name>
<evidence type="ECO:0000313" key="1">
    <source>
        <dbReference type="EMBL" id="KAK4081928.1"/>
    </source>
</evidence>
<protein>
    <submittedName>
        <fullName evidence="1">Uncharacterized protein</fullName>
    </submittedName>
</protein>
<gene>
    <name evidence="1" type="ORF">Purlil1_11429</name>
</gene>